<dbReference type="GO" id="GO:0003735">
    <property type="term" value="F:structural constituent of ribosome"/>
    <property type="evidence" value="ECO:0007669"/>
    <property type="project" value="InterPro"/>
</dbReference>
<dbReference type="EMBL" id="QNVI01000052">
    <property type="protein sequence ID" value="TDA38416.1"/>
    <property type="molecule type" value="Genomic_DNA"/>
</dbReference>
<evidence type="ECO:0000256" key="4">
    <source>
        <dbReference type="HAMAP-Rule" id="MF_01315"/>
    </source>
</evidence>
<dbReference type="HAMAP" id="MF_01315">
    <property type="entry name" value="Ribosomal_uS13"/>
    <property type="match status" value="1"/>
</dbReference>
<dbReference type="Gene3D" id="1.10.8.50">
    <property type="match status" value="1"/>
</dbReference>
<comment type="subunit">
    <text evidence="4">Part of the 30S ribosomal subunit. Forms a loose heterodimer with protein S19. Forms two bridges to the 50S subunit in the 70S ribosome.</text>
</comment>
<keyword evidence="4" id="KW-0694">RNA-binding</keyword>
<dbReference type="InterPro" id="IPR027437">
    <property type="entry name" value="Rbsml_uS13_C"/>
</dbReference>
<dbReference type="PROSITE" id="PS00646">
    <property type="entry name" value="RIBOSOMAL_S13_1"/>
    <property type="match status" value="1"/>
</dbReference>
<sequence length="160" mass="18285">MSTSYRHVIRILDTDLKGDEKLAYALARIRGIGINTSYAILKICNINPEIRVGYLQDSDVKKIEETLLNLPSYLPPYMLNRRKDLLTGKNLHLLGSDLVLSMKMDIDLMKKIKCWKGIRHALGLKVRGQCTRTTGRFGTTVGVVRKSVQQQQQQKKEKEK</sequence>
<evidence type="ECO:0000256" key="3">
    <source>
        <dbReference type="ARBA" id="ARBA00023274"/>
    </source>
</evidence>
<evidence type="ECO:0000313" key="8">
    <source>
        <dbReference type="Proteomes" id="UP000316080"/>
    </source>
</evidence>
<dbReference type="EMBL" id="RXIH01000044">
    <property type="protein sequence ID" value="RZN55415.1"/>
    <property type="molecule type" value="Genomic_DNA"/>
</dbReference>
<dbReference type="PANTHER" id="PTHR10871:SF3">
    <property type="entry name" value="SMALL RIBOSOMAL SUBUNIT PROTEIN US13"/>
    <property type="match status" value="1"/>
</dbReference>
<dbReference type="InterPro" id="IPR018269">
    <property type="entry name" value="Ribosomal_uS13_CS"/>
</dbReference>
<name>A0A523BBT4_9CREN</name>
<dbReference type="InterPro" id="IPR010979">
    <property type="entry name" value="Ribosomal_uS13-like_H2TH"/>
</dbReference>
<reference evidence="7 9" key="1">
    <citation type="journal article" date="2019" name="Nat. Microbiol.">
        <title>Expanding anaerobic alkane metabolism in the domain of Archaea.</title>
        <authorList>
            <person name="Wang Y."/>
            <person name="Wegener G."/>
            <person name="Hou J."/>
            <person name="Wang F."/>
            <person name="Xiao X."/>
        </authorList>
    </citation>
    <scope>NUCLEOTIDE SEQUENCE [LARGE SCALE GENOMIC DNA]</scope>
    <source>
        <strain evidence="7">WYZ-LMO11</strain>
    </source>
</reference>
<evidence type="ECO:0000313" key="9">
    <source>
        <dbReference type="Proteomes" id="UP000317265"/>
    </source>
</evidence>
<dbReference type="InterPro" id="IPR001892">
    <property type="entry name" value="Ribosomal_uS13"/>
</dbReference>
<keyword evidence="4" id="KW-0699">rRNA-binding</keyword>
<evidence type="ECO:0000256" key="1">
    <source>
        <dbReference type="ARBA" id="ARBA00008080"/>
    </source>
</evidence>
<keyword evidence="2 4" id="KW-0689">Ribosomal protein</keyword>
<dbReference type="Proteomes" id="UP000316080">
    <property type="component" value="Unassembled WGS sequence"/>
</dbReference>
<comment type="similarity">
    <text evidence="1 4 5">Belongs to the universal ribosomal protein uS13 family.</text>
</comment>
<evidence type="ECO:0000313" key="6">
    <source>
        <dbReference type="EMBL" id="RZN55415.1"/>
    </source>
</evidence>
<dbReference type="GO" id="GO:0015935">
    <property type="term" value="C:small ribosomal subunit"/>
    <property type="evidence" value="ECO:0007669"/>
    <property type="project" value="TreeGrafter"/>
</dbReference>
<keyword evidence="3 4" id="KW-0687">Ribonucleoprotein</keyword>
<evidence type="ECO:0000256" key="2">
    <source>
        <dbReference type="ARBA" id="ARBA00022980"/>
    </source>
</evidence>
<dbReference type="Gene3D" id="4.10.910.10">
    <property type="entry name" value="30s ribosomal protein s13, domain 2"/>
    <property type="match status" value="1"/>
</dbReference>
<gene>
    <name evidence="4" type="primary">rps13</name>
    <name evidence="7" type="ORF">DSO09_04495</name>
    <name evidence="6" type="ORF">EF809_05500</name>
</gene>
<accession>A0A523BBT4</accession>
<protein>
    <recommendedName>
        <fullName evidence="4">Small ribosomal subunit protein uS13</fullName>
    </recommendedName>
</protein>
<comment type="function">
    <text evidence="4">Located at the top of the head of the 30S subunit, it contacts several helices of the 16S rRNA. In the 70S ribosome it contacts the 23S rRNA (bridge B1a) and protein L5 of the 50S subunit (bridge B1b), connecting the 2 subunits; these bridges are implicated in subunit movement.</text>
</comment>
<reference evidence="6 8" key="2">
    <citation type="journal article" date="2019" name="Nat. Microbiol.">
        <title>Wide diversity of methane and short-chain alkane metabolisms in uncultured archaea.</title>
        <authorList>
            <person name="Borrel G."/>
            <person name="Adam P.S."/>
            <person name="McKay L.J."/>
            <person name="Chen L.X."/>
            <person name="Sierra-Garcia I.N."/>
            <person name="Sieber C.M."/>
            <person name="Letourneur Q."/>
            <person name="Ghozlane A."/>
            <person name="Andersen G.L."/>
            <person name="Li W.J."/>
            <person name="Hallam S.J."/>
            <person name="Muyzer G."/>
            <person name="de Oliveira V.M."/>
            <person name="Inskeep W.P."/>
            <person name="Banfield J.F."/>
            <person name="Gribaldo S."/>
        </authorList>
    </citation>
    <scope>NUCLEOTIDE SEQUENCE [LARGE SCALE GENOMIC DNA]</scope>
    <source>
        <strain evidence="6">Verst-YHS</strain>
    </source>
</reference>
<dbReference type="Proteomes" id="UP000317265">
    <property type="component" value="Unassembled WGS sequence"/>
</dbReference>
<proteinExistence type="inferred from homology"/>
<dbReference type="GO" id="GO:0006412">
    <property type="term" value="P:translation"/>
    <property type="evidence" value="ECO:0007669"/>
    <property type="project" value="UniProtKB-UniRule"/>
</dbReference>
<organism evidence="7 9">
    <name type="scientific">Thermoproteota archaeon</name>
    <dbReference type="NCBI Taxonomy" id="2056631"/>
    <lineage>
        <taxon>Archaea</taxon>
        <taxon>Thermoproteota</taxon>
    </lineage>
</organism>
<dbReference type="PANTHER" id="PTHR10871">
    <property type="entry name" value="30S RIBOSOMAL PROTEIN S13/40S RIBOSOMAL PROTEIN S18"/>
    <property type="match status" value="1"/>
</dbReference>
<evidence type="ECO:0000313" key="7">
    <source>
        <dbReference type="EMBL" id="TDA38416.1"/>
    </source>
</evidence>
<dbReference type="PROSITE" id="PS50159">
    <property type="entry name" value="RIBOSOMAL_S13_2"/>
    <property type="match status" value="1"/>
</dbReference>
<dbReference type="NCBIfam" id="NF003140">
    <property type="entry name" value="PRK04053.1"/>
    <property type="match status" value="1"/>
</dbReference>
<evidence type="ECO:0000256" key="5">
    <source>
        <dbReference type="RuleBase" id="RU003830"/>
    </source>
</evidence>
<dbReference type="GO" id="GO:0005829">
    <property type="term" value="C:cytosol"/>
    <property type="evidence" value="ECO:0007669"/>
    <property type="project" value="TreeGrafter"/>
</dbReference>
<dbReference type="AlphaFoldDB" id="A0A523BBT4"/>
<dbReference type="FunFam" id="4.10.910.10:FF:000002">
    <property type="entry name" value="40S ribosomal protein S18"/>
    <property type="match status" value="1"/>
</dbReference>
<dbReference type="SUPFAM" id="SSF46946">
    <property type="entry name" value="S13-like H2TH domain"/>
    <property type="match status" value="1"/>
</dbReference>
<dbReference type="Pfam" id="PF00416">
    <property type="entry name" value="Ribosomal_S13"/>
    <property type="match status" value="1"/>
</dbReference>
<dbReference type="GO" id="GO:0019843">
    <property type="term" value="F:rRNA binding"/>
    <property type="evidence" value="ECO:0007669"/>
    <property type="project" value="UniProtKB-UniRule"/>
</dbReference>
<dbReference type="PIRSF" id="PIRSF002134">
    <property type="entry name" value="Ribosomal_S13"/>
    <property type="match status" value="1"/>
</dbReference>
<comment type="caution">
    <text evidence="7">The sequence shown here is derived from an EMBL/GenBank/DDBJ whole genome shotgun (WGS) entry which is preliminary data.</text>
</comment>